<evidence type="ECO:0000313" key="3">
    <source>
        <dbReference type="EMBL" id="MBB4101267.1"/>
    </source>
</evidence>
<protein>
    <submittedName>
        <fullName evidence="3">Putative lipoprotein NlpE involved in copper resistance</fullName>
    </submittedName>
</protein>
<keyword evidence="4" id="KW-1185">Reference proteome</keyword>
<reference evidence="3 4" key="1">
    <citation type="submission" date="2020-08" db="EMBL/GenBank/DDBJ databases">
        <title>Genomic Encyclopedia of Type Strains, Phase IV (KMG-IV): sequencing the most valuable type-strain genomes for metagenomic binning, comparative biology and taxonomic classification.</title>
        <authorList>
            <person name="Goeker M."/>
        </authorList>
    </citation>
    <scope>NUCLEOTIDE SEQUENCE [LARGE SCALE GENOMIC DNA]</scope>
    <source>
        <strain evidence="3 4">DSM 101806</strain>
    </source>
</reference>
<evidence type="ECO:0000256" key="1">
    <source>
        <dbReference type="SAM" id="MobiDB-lite"/>
    </source>
</evidence>
<gene>
    <name evidence="3" type="ORF">GGR46_004857</name>
</gene>
<evidence type="ECO:0000313" key="4">
    <source>
        <dbReference type="Proteomes" id="UP000557392"/>
    </source>
</evidence>
<accession>A0A7W6JZE3</accession>
<feature type="signal peptide" evidence="2">
    <location>
        <begin position="1"/>
        <end position="17"/>
    </location>
</feature>
<dbReference type="EMBL" id="JACIEH010000005">
    <property type="protein sequence ID" value="MBB4101267.1"/>
    <property type="molecule type" value="Genomic_DNA"/>
</dbReference>
<dbReference type="PROSITE" id="PS51257">
    <property type="entry name" value="PROKAR_LIPOPROTEIN"/>
    <property type="match status" value="1"/>
</dbReference>
<dbReference type="AlphaFoldDB" id="A0A7W6JZE3"/>
<keyword evidence="3" id="KW-0449">Lipoprotein</keyword>
<sequence>MKKAPFFAAAAVLLSLAACENKPEEVSGTAPDPQAEALKNAPKVELPPSIETSVSMRCKDNSVVFADFYKGAKQVLIKETKDGPGTMLKAPEAGQPFVADGGFKVTGNAKNATIEVPGKGSRACHG</sequence>
<dbReference type="Proteomes" id="UP000557392">
    <property type="component" value="Unassembled WGS sequence"/>
</dbReference>
<organism evidence="3 4">
    <name type="scientific">Sphingomonas kyeonggiensis</name>
    <dbReference type="NCBI Taxonomy" id="1268553"/>
    <lineage>
        <taxon>Bacteria</taxon>
        <taxon>Pseudomonadati</taxon>
        <taxon>Pseudomonadota</taxon>
        <taxon>Alphaproteobacteria</taxon>
        <taxon>Sphingomonadales</taxon>
        <taxon>Sphingomonadaceae</taxon>
        <taxon>Sphingomonas</taxon>
    </lineage>
</organism>
<evidence type="ECO:0000256" key="2">
    <source>
        <dbReference type="SAM" id="SignalP"/>
    </source>
</evidence>
<feature type="region of interest" description="Disordered" evidence="1">
    <location>
        <begin position="23"/>
        <end position="42"/>
    </location>
</feature>
<feature type="chain" id="PRO_5030778466" evidence="2">
    <location>
        <begin position="18"/>
        <end position="126"/>
    </location>
</feature>
<proteinExistence type="predicted"/>
<name>A0A7W6JZE3_9SPHN</name>
<keyword evidence="2" id="KW-0732">Signal</keyword>
<comment type="caution">
    <text evidence="3">The sequence shown here is derived from an EMBL/GenBank/DDBJ whole genome shotgun (WGS) entry which is preliminary data.</text>
</comment>